<dbReference type="EMBL" id="LK052946">
    <property type="protein sequence ID" value="CDR45773.1"/>
    <property type="molecule type" value="Genomic_DNA"/>
</dbReference>
<keyword evidence="3" id="KW-0274">FAD</keyword>
<evidence type="ECO:0000256" key="3">
    <source>
        <dbReference type="ARBA" id="ARBA00022827"/>
    </source>
</evidence>
<dbReference type="PANTHER" id="PTHR42877:SF5">
    <property type="entry name" value="L-ORNITHINE N(5)-MONOOXYGENASE-RELATED"/>
    <property type="match status" value="1"/>
</dbReference>
<protein>
    <submittedName>
        <fullName evidence="6">RHTO0S11e04676g1_1</fullName>
    </submittedName>
</protein>
<dbReference type="InterPro" id="IPR020946">
    <property type="entry name" value="Flavin_mOase-like"/>
</dbReference>
<evidence type="ECO:0000256" key="4">
    <source>
        <dbReference type="ARBA" id="ARBA00023002"/>
    </source>
</evidence>
<proteinExistence type="inferred from homology"/>
<reference evidence="6" key="1">
    <citation type="journal article" date="2014" name="Genome Announc.">
        <title>Draft genome sequence of Rhodosporidium toruloides CECT1137, an oleaginous yeast of biotechnological interest.</title>
        <authorList>
            <person name="Morin N."/>
            <person name="Calcas X."/>
            <person name="Devillers H."/>
            <person name="Durrens P."/>
            <person name="Sherman D.J."/>
            <person name="Nicaud J.-M."/>
            <person name="Neuveglise C."/>
        </authorList>
    </citation>
    <scope>NUCLEOTIDE SEQUENCE</scope>
    <source>
        <strain evidence="6">CECT1137</strain>
    </source>
</reference>
<dbReference type="SUPFAM" id="SSF51905">
    <property type="entry name" value="FAD/NAD(P)-binding domain"/>
    <property type="match status" value="1"/>
</dbReference>
<keyword evidence="2" id="KW-0285">Flavoprotein</keyword>
<dbReference type="PANTHER" id="PTHR42877">
    <property type="entry name" value="L-ORNITHINE N(5)-MONOOXYGENASE-RELATED"/>
    <property type="match status" value="1"/>
</dbReference>
<dbReference type="OrthoDB" id="74360at2759"/>
<dbReference type="Pfam" id="PF00743">
    <property type="entry name" value="FMO-like"/>
    <property type="match status" value="1"/>
</dbReference>
<evidence type="ECO:0000256" key="2">
    <source>
        <dbReference type="ARBA" id="ARBA00022630"/>
    </source>
</evidence>
<evidence type="ECO:0000313" key="6">
    <source>
        <dbReference type="EMBL" id="CDR45773.1"/>
    </source>
</evidence>
<accession>A0A061B8S2</accession>
<evidence type="ECO:0000256" key="1">
    <source>
        <dbReference type="ARBA" id="ARBA00010139"/>
    </source>
</evidence>
<dbReference type="AlphaFoldDB" id="A0A061B8S2"/>
<dbReference type="GO" id="GO:0050661">
    <property type="term" value="F:NADP binding"/>
    <property type="evidence" value="ECO:0007669"/>
    <property type="project" value="InterPro"/>
</dbReference>
<evidence type="ECO:0000256" key="5">
    <source>
        <dbReference type="SAM" id="MobiDB-lite"/>
    </source>
</evidence>
<dbReference type="InterPro" id="IPR051209">
    <property type="entry name" value="FAD-bind_Monooxygenase_sf"/>
</dbReference>
<gene>
    <name evidence="6" type="ORF">RHTO0S_11e04676g</name>
</gene>
<comment type="similarity">
    <text evidence="1">Belongs to the FAD-binding monooxygenase family.</text>
</comment>
<dbReference type="InterPro" id="IPR036188">
    <property type="entry name" value="FAD/NAD-bd_sf"/>
</dbReference>
<dbReference type="Gene3D" id="3.50.50.60">
    <property type="entry name" value="FAD/NAD(P)-binding domain"/>
    <property type="match status" value="2"/>
</dbReference>
<dbReference type="GO" id="GO:0050660">
    <property type="term" value="F:flavin adenine dinucleotide binding"/>
    <property type="evidence" value="ECO:0007669"/>
    <property type="project" value="InterPro"/>
</dbReference>
<organism evidence="6">
    <name type="scientific">Rhodotorula toruloides</name>
    <name type="common">Yeast</name>
    <name type="synonym">Rhodosporidium toruloides</name>
    <dbReference type="NCBI Taxonomy" id="5286"/>
    <lineage>
        <taxon>Eukaryota</taxon>
        <taxon>Fungi</taxon>
        <taxon>Dikarya</taxon>
        <taxon>Basidiomycota</taxon>
        <taxon>Pucciniomycotina</taxon>
        <taxon>Microbotryomycetes</taxon>
        <taxon>Sporidiobolales</taxon>
        <taxon>Sporidiobolaceae</taxon>
        <taxon>Rhodotorula</taxon>
    </lineage>
</organism>
<name>A0A061B8S2_RHOTO</name>
<keyword evidence="4" id="KW-0560">Oxidoreductase</keyword>
<sequence length="539" mass="61736">MSHSEKHQLMPKPKPFTQHSAPDTKDHYTCIVMGAGLSGMASAIQLRRKMGIDDVLVYEKTSDVGGTWNVNRYPGAACDIPFTFYSFSFYPAYHASSQWAGQKEILEYLHEVQTKFKLNNIVFRTAVETARFSRDDGLWHLSVKNQETGEVRTRTCNILISCLGGLTIPNDPPFKREDFTGEVFHSARWREDVSLKGKDVVVVGNGCSAAQIVPEIVHEAATVTQIARSRQSIIRRIKAPDNAFLHFLMRWIPGFGFIVRSLVFFVMESFFKITDIKKGERERRKTVKEINEYIEETAPKKYWDVLRPDFDVAAKRRVFDSGYYESLNAPNMELIADDVVTTVKGDKVYTKNGRVCRADIIVLATGFKVRDFLFPLKIYNDKGESLQDRLNANGIKTYQSTLVAEFPNFFWIMGPNSATGHSSVLFTSEAQLALTFHLIRPIVEKLRKVQLLKPAPFVEVTTKAEDRFYAEVRKEMKKKVWEKDGGVSWYVDKATGLCSTLYPWSQVHFWRSCTFPNYGDFKWTGAERPAAWRSYLGWY</sequence>
<dbReference type="GO" id="GO:0004499">
    <property type="term" value="F:N,N-dimethylaniline monooxygenase activity"/>
    <property type="evidence" value="ECO:0007669"/>
    <property type="project" value="InterPro"/>
</dbReference>
<feature type="region of interest" description="Disordered" evidence="5">
    <location>
        <begin position="1"/>
        <end position="22"/>
    </location>
</feature>